<dbReference type="Proteomes" id="UP000187209">
    <property type="component" value="Unassembled WGS sequence"/>
</dbReference>
<feature type="transmembrane region" description="Helical" evidence="6">
    <location>
        <begin position="291"/>
        <end position="312"/>
    </location>
</feature>
<evidence type="ECO:0000313" key="8">
    <source>
        <dbReference type="EMBL" id="OMJ91884.1"/>
    </source>
</evidence>
<dbReference type="OrthoDB" id="284421at2759"/>
<evidence type="ECO:0000256" key="1">
    <source>
        <dbReference type="ARBA" id="ARBA00004141"/>
    </source>
</evidence>
<evidence type="ECO:0000256" key="5">
    <source>
        <dbReference type="PROSITE-ProRule" id="PRU00205"/>
    </source>
</evidence>
<dbReference type="EMBL" id="MPUH01000072">
    <property type="protein sequence ID" value="OMJ91884.1"/>
    <property type="molecule type" value="Genomic_DNA"/>
</dbReference>
<feature type="transmembrane region" description="Helical" evidence="6">
    <location>
        <begin position="113"/>
        <end position="134"/>
    </location>
</feature>
<accession>A0A1R2CSA4</accession>
<reference evidence="8 9" key="1">
    <citation type="submission" date="2016-11" db="EMBL/GenBank/DDBJ databases">
        <title>The macronuclear genome of Stentor coeruleus: a giant cell with tiny introns.</title>
        <authorList>
            <person name="Slabodnick M."/>
            <person name="Ruby J.G."/>
            <person name="Reiff S.B."/>
            <person name="Swart E.C."/>
            <person name="Gosai S."/>
            <person name="Prabakaran S."/>
            <person name="Witkowska E."/>
            <person name="Larue G.E."/>
            <person name="Fisher S."/>
            <person name="Freeman R.M."/>
            <person name="Gunawardena J."/>
            <person name="Chu W."/>
            <person name="Stover N.A."/>
            <person name="Gregory B.D."/>
            <person name="Nowacki M."/>
            <person name="Derisi J."/>
            <person name="Roy S.W."/>
            <person name="Marshall W.F."/>
            <person name="Sood P."/>
        </authorList>
    </citation>
    <scope>NUCLEOTIDE SEQUENCE [LARGE SCALE GENOMIC DNA]</scope>
    <source>
        <strain evidence="8">WM001</strain>
    </source>
</reference>
<keyword evidence="9" id="KW-1185">Reference proteome</keyword>
<keyword evidence="2 5" id="KW-0812">Transmembrane</keyword>
<organism evidence="8 9">
    <name type="scientific">Stentor coeruleus</name>
    <dbReference type="NCBI Taxonomy" id="5963"/>
    <lineage>
        <taxon>Eukaryota</taxon>
        <taxon>Sar</taxon>
        <taxon>Alveolata</taxon>
        <taxon>Ciliophora</taxon>
        <taxon>Postciliodesmatophora</taxon>
        <taxon>Heterotrichea</taxon>
        <taxon>Heterotrichida</taxon>
        <taxon>Stentoridae</taxon>
        <taxon>Stentor</taxon>
    </lineage>
</organism>
<dbReference type="GO" id="GO:0050291">
    <property type="term" value="F:sphingosine N-acyltransferase activity"/>
    <property type="evidence" value="ECO:0007669"/>
    <property type="project" value="InterPro"/>
</dbReference>
<dbReference type="GO" id="GO:0016020">
    <property type="term" value="C:membrane"/>
    <property type="evidence" value="ECO:0007669"/>
    <property type="project" value="UniProtKB-SubCell"/>
</dbReference>
<comment type="caution">
    <text evidence="8">The sequence shown here is derived from an EMBL/GenBank/DDBJ whole genome shotgun (WGS) entry which is preliminary data.</text>
</comment>
<name>A0A1R2CSA4_9CILI</name>
<dbReference type="GO" id="GO:0046513">
    <property type="term" value="P:ceramide biosynthetic process"/>
    <property type="evidence" value="ECO:0007669"/>
    <property type="project" value="InterPro"/>
</dbReference>
<dbReference type="InterPro" id="IPR006634">
    <property type="entry name" value="TLC-dom"/>
</dbReference>
<keyword evidence="3 6" id="KW-1133">Transmembrane helix</keyword>
<feature type="transmembrane region" description="Helical" evidence="6">
    <location>
        <begin position="250"/>
        <end position="271"/>
    </location>
</feature>
<evidence type="ECO:0000256" key="6">
    <source>
        <dbReference type="SAM" id="Phobius"/>
    </source>
</evidence>
<dbReference type="InterPro" id="IPR016439">
    <property type="entry name" value="Lag1/Lac1-like"/>
</dbReference>
<dbReference type="PANTHER" id="PTHR12560">
    <property type="entry name" value="LONGEVITY ASSURANCE FACTOR 1 LAG1"/>
    <property type="match status" value="1"/>
</dbReference>
<feature type="transmembrane region" description="Helical" evidence="6">
    <location>
        <begin position="26"/>
        <end position="43"/>
    </location>
</feature>
<evidence type="ECO:0000313" key="9">
    <source>
        <dbReference type="Proteomes" id="UP000187209"/>
    </source>
</evidence>
<evidence type="ECO:0000256" key="3">
    <source>
        <dbReference type="ARBA" id="ARBA00022989"/>
    </source>
</evidence>
<dbReference type="Pfam" id="PF03798">
    <property type="entry name" value="TRAM_LAG1_CLN8"/>
    <property type="match status" value="1"/>
</dbReference>
<proteinExistence type="predicted"/>
<sequence length="331" mass="38830">MALSEISKFFPSNVFIKKVLRNQIQYLFLTMIIFLIPLLLSFLRDFNNYITSYKNNNLAYPWPEYYDLFKASFVTIFILILSSVFGKVFVPVGEKFISKKYKGKDRAFKVHKFVDCVFKGMYYVFASAFGYYTVRNEGFLPPFLGGKGDSSNMFQGYPYQKFNDLDLLKTYLQIQLGYHLYSLIIHIVREAKNDFIEMLLHHLMTVFLVALAYMMNYLSISALVLLCHDFSDVFGYLIRITVDTDYKNVIILAYASLLLSWFYMRLIVFPFNVMWSAIYINPIIGDLPGAFFLGLMLHFLVVLHAYWFYLFIQMGLKFAKSKVPEDTYHVE</sequence>
<dbReference type="SMART" id="SM00724">
    <property type="entry name" value="TLC"/>
    <property type="match status" value="1"/>
</dbReference>
<protein>
    <recommendedName>
        <fullName evidence="7">TLC domain-containing protein</fullName>
    </recommendedName>
</protein>
<feature type="domain" description="TLC" evidence="7">
    <location>
        <begin position="111"/>
        <end position="320"/>
    </location>
</feature>
<evidence type="ECO:0000256" key="2">
    <source>
        <dbReference type="ARBA" id="ARBA00022692"/>
    </source>
</evidence>
<evidence type="ECO:0000259" key="7">
    <source>
        <dbReference type="PROSITE" id="PS50922"/>
    </source>
</evidence>
<dbReference type="AlphaFoldDB" id="A0A1R2CSA4"/>
<gene>
    <name evidence="8" type="ORF">SteCoe_5440</name>
</gene>
<keyword evidence="4 5" id="KW-0472">Membrane</keyword>
<evidence type="ECO:0000256" key="4">
    <source>
        <dbReference type="ARBA" id="ARBA00023136"/>
    </source>
</evidence>
<dbReference type="PIRSF" id="PIRSF005225">
    <property type="entry name" value="LAG1_LAC1"/>
    <property type="match status" value="1"/>
</dbReference>
<dbReference type="PANTHER" id="PTHR12560:SF0">
    <property type="entry name" value="LD18904P"/>
    <property type="match status" value="1"/>
</dbReference>
<dbReference type="GO" id="GO:0005783">
    <property type="term" value="C:endoplasmic reticulum"/>
    <property type="evidence" value="ECO:0007669"/>
    <property type="project" value="TreeGrafter"/>
</dbReference>
<feature type="transmembrane region" description="Helical" evidence="6">
    <location>
        <begin position="71"/>
        <end position="92"/>
    </location>
</feature>
<dbReference type="PROSITE" id="PS50922">
    <property type="entry name" value="TLC"/>
    <property type="match status" value="1"/>
</dbReference>
<comment type="subcellular location">
    <subcellularLocation>
        <location evidence="1">Membrane</location>
        <topology evidence="1">Multi-pass membrane protein</topology>
    </subcellularLocation>
</comment>